<dbReference type="AlphaFoldDB" id="A0ABD6AVW1"/>
<keyword evidence="1" id="KW-0812">Transmembrane</keyword>
<evidence type="ECO:0000313" key="2">
    <source>
        <dbReference type="EMBL" id="MFD1513490.1"/>
    </source>
</evidence>
<feature type="transmembrane region" description="Helical" evidence="1">
    <location>
        <begin position="12"/>
        <end position="30"/>
    </location>
</feature>
<accession>A0ABD6AVW1</accession>
<sequence>MDTEAPADTLPVWVGLAVASAALCGVALGLPTGTPDASTVARTVDEAASSPHDATTTTRLSAADRLELGRHALDRCRGDACGHATFTYGPVTPVGDGESLARVLAGRSPASVFDSPATFRRAVERAREDAPVVVDGATRLTARHVTWGGVDVTLVGA</sequence>
<dbReference type="Proteomes" id="UP001597187">
    <property type="component" value="Unassembled WGS sequence"/>
</dbReference>
<keyword evidence="1" id="KW-1133">Transmembrane helix</keyword>
<dbReference type="Pfam" id="PF23954">
    <property type="entry name" value="DUF7283"/>
    <property type="match status" value="1"/>
</dbReference>
<reference evidence="2 3" key="1">
    <citation type="journal article" date="2019" name="Int. J. Syst. Evol. Microbiol.">
        <title>The Global Catalogue of Microorganisms (GCM) 10K type strain sequencing project: providing services to taxonomists for standard genome sequencing and annotation.</title>
        <authorList>
            <consortium name="The Broad Institute Genomics Platform"/>
            <consortium name="The Broad Institute Genome Sequencing Center for Infectious Disease"/>
            <person name="Wu L."/>
            <person name="Ma J."/>
        </authorList>
    </citation>
    <scope>NUCLEOTIDE SEQUENCE [LARGE SCALE GENOMIC DNA]</scope>
    <source>
        <strain evidence="2 3">CGMCC 1.12563</strain>
    </source>
</reference>
<evidence type="ECO:0000256" key="1">
    <source>
        <dbReference type="SAM" id="Phobius"/>
    </source>
</evidence>
<keyword evidence="3" id="KW-1185">Reference proteome</keyword>
<gene>
    <name evidence="2" type="ORF">ACFSBT_09395</name>
</gene>
<name>A0ABD6AVW1_9EURY</name>
<organism evidence="2 3">
    <name type="scientific">Halomarina rubra</name>
    <dbReference type="NCBI Taxonomy" id="2071873"/>
    <lineage>
        <taxon>Archaea</taxon>
        <taxon>Methanobacteriati</taxon>
        <taxon>Methanobacteriota</taxon>
        <taxon>Stenosarchaea group</taxon>
        <taxon>Halobacteria</taxon>
        <taxon>Halobacteriales</taxon>
        <taxon>Natronomonadaceae</taxon>
        <taxon>Halomarina</taxon>
    </lineage>
</organism>
<keyword evidence="1" id="KW-0472">Membrane</keyword>
<comment type="caution">
    <text evidence="2">The sequence shown here is derived from an EMBL/GenBank/DDBJ whole genome shotgun (WGS) entry which is preliminary data.</text>
</comment>
<dbReference type="RefSeq" id="WP_250873468.1">
    <property type="nucleotide sequence ID" value="NZ_JALXFV010000004.1"/>
</dbReference>
<dbReference type="InterPro" id="IPR055707">
    <property type="entry name" value="DUF7283"/>
</dbReference>
<protein>
    <submittedName>
        <fullName evidence="2">Uncharacterized protein</fullName>
    </submittedName>
</protein>
<proteinExistence type="predicted"/>
<dbReference type="EMBL" id="JBHUDC010000004">
    <property type="protein sequence ID" value="MFD1513490.1"/>
    <property type="molecule type" value="Genomic_DNA"/>
</dbReference>
<evidence type="ECO:0000313" key="3">
    <source>
        <dbReference type="Proteomes" id="UP001597187"/>
    </source>
</evidence>